<feature type="transmembrane region" description="Helical" evidence="6">
    <location>
        <begin position="452"/>
        <end position="468"/>
    </location>
</feature>
<dbReference type="InterPro" id="IPR001248">
    <property type="entry name" value="Pur-cyt_permease"/>
</dbReference>
<evidence type="ECO:0000313" key="8">
    <source>
        <dbReference type="Proteomes" id="UP000182160"/>
    </source>
</evidence>
<feature type="transmembrane region" description="Helical" evidence="6">
    <location>
        <begin position="268"/>
        <end position="291"/>
    </location>
</feature>
<sequence>MQTVTLDGQAAQGGDDTLDPVSPDQKTWGWFAIFNVWANDIQSLFGYSLVASLFISYGVSGWTAFAALICAGLFVMFLVNLSGAAGEKYGIPYPVFARASMGTAGAMLPAVLRSTVAVFWYGVQVYFASTALALLIRSVTGITGGAEVLGLTGIDWLSFVLVWAFHIVIFWRGMGWVETFLNIAGPFVYAVMIGLLAVLWVKSDGQLLSQAQTIFANPDATWATEFNGFIAIIGTMVAYFAAVMINFSDFSRYARDKRAMVVGNLVGLPFNMILFSALALLTTAGAAVVYGEAIINPTEIVGRTDSVLLGLIAAITFFAATVGINLVANFIPAVNGIASLAPSKISFRKAGLITSVFALVIGGFWTSFISEFGISGFVNTLGATLAPIYGIMIVDYYLLRKEALKRDDLYDMEGGTYHYSGGWNRNALLAFGIAAVFSVATVWVPALGQLSGYAWVIGAILGGIIYFVRCRVSHLV</sequence>
<feature type="transmembrane region" description="Helical" evidence="6">
    <location>
        <begin position="183"/>
        <end position="201"/>
    </location>
</feature>
<dbReference type="PANTHER" id="PTHR30618">
    <property type="entry name" value="NCS1 FAMILY PURINE/PYRIMIDINE TRANSPORTER"/>
    <property type="match status" value="1"/>
</dbReference>
<protein>
    <submittedName>
        <fullName evidence="7">Nucleobase:cation symporter-1, NCS1 family</fullName>
    </submittedName>
</protein>
<evidence type="ECO:0000256" key="1">
    <source>
        <dbReference type="ARBA" id="ARBA00004141"/>
    </source>
</evidence>
<feature type="transmembrane region" description="Helical" evidence="6">
    <location>
        <begin position="311"/>
        <end position="338"/>
    </location>
</feature>
<gene>
    <name evidence="7" type="ORF">SAMN04488077_103187</name>
</gene>
<keyword evidence="5 6" id="KW-0472">Membrane</keyword>
<keyword evidence="3 6" id="KW-0812">Transmembrane</keyword>
<feature type="transmembrane region" description="Helical" evidence="6">
    <location>
        <begin position="350"/>
        <end position="370"/>
    </location>
</feature>
<comment type="similarity">
    <text evidence="2">Belongs to the purine-cytosine permease (2.A.39) family.</text>
</comment>
<evidence type="ECO:0000256" key="3">
    <source>
        <dbReference type="ARBA" id="ARBA00022692"/>
    </source>
</evidence>
<dbReference type="Pfam" id="PF02133">
    <property type="entry name" value="Transp_cyt_pur"/>
    <property type="match status" value="1"/>
</dbReference>
<dbReference type="InterPro" id="IPR045225">
    <property type="entry name" value="Uracil/uridine/allantoin_perm"/>
</dbReference>
<organism evidence="7 8">
    <name type="scientific">Roseovarius tolerans</name>
    <dbReference type="NCBI Taxonomy" id="74031"/>
    <lineage>
        <taxon>Bacteria</taxon>
        <taxon>Pseudomonadati</taxon>
        <taxon>Pseudomonadota</taxon>
        <taxon>Alphaproteobacteria</taxon>
        <taxon>Rhodobacterales</taxon>
        <taxon>Roseobacteraceae</taxon>
        <taxon>Roseovarius</taxon>
    </lineage>
</organism>
<evidence type="ECO:0000313" key="7">
    <source>
        <dbReference type="EMBL" id="SEM25919.1"/>
    </source>
</evidence>
<feature type="transmembrane region" description="Helical" evidence="6">
    <location>
        <begin position="376"/>
        <end position="399"/>
    </location>
</feature>
<feature type="transmembrane region" description="Helical" evidence="6">
    <location>
        <begin position="118"/>
        <end position="136"/>
    </location>
</feature>
<dbReference type="Gene3D" id="1.10.4160.10">
    <property type="entry name" value="Hydantoin permease"/>
    <property type="match status" value="1"/>
</dbReference>
<evidence type="ECO:0000256" key="2">
    <source>
        <dbReference type="ARBA" id="ARBA00008974"/>
    </source>
</evidence>
<dbReference type="AlphaFoldDB" id="A0A1H7WYG0"/>
<feature type="transmembrane region" description="Helical" evidence="6">
    <location>
        <begin position="427"/>
        <end position="446"/>
    </location>
</feature>
<dbReference type="GO" id="GO:0015205">
    <property type="term" value="F:nucleobase transmembrane transporter activity"/>
    <property type="evidence" value="ECO:0007669"/>
    <property type="project" value="TreeGrafter"/>
</dbReference>
<dbReference type="EMBL" id="FOBO01000003">
    <property type="protein sequence ID" value="SEM25919.1"/>
    <property type="molecule type" value="Genomic_DNA"/>
</dbReference>
<evidence type="ECO:0000256" key="5">
    <source>
        <dbReference type="ARBA" id="ARBA00023136"/>
    </source>
</evidence>
<accession>A0A1H7WYG0</accession>
<feature type="transmembrane region" description="Helical" evidence="6">
    <location>
        <begin position="226"/>
        <end position="247"/>
    </location>
</feature>
<dbReference type="GO" id="GO:0005886">
    <property type="term" value="C:plasma membrane"/>
    <property type="evidence" value="ECO:0007669"/>
    <property type="project" value="TreeGrafter"/>
</dbReference>
<dbReference type="PANTHER" id="PTHR30618:SF6">
    <property type="entry name" value="NCS1 FAMILY NUCLEOBASE:CATION SYMPORTER-1"/>
    <property type="match status" value="1"/>
</dbReference>
<dbReference type="CDD" id="cd11555">
    <property type="entry name" value="SLC-NCS1sbd_u1"/>
    <property type="match status" value="1"/>
</dbReference>
<dbReference type="Proteomes" id="UP000182160">
    <property type="component" value="Unassembled WGS sequence"/>
</dbReference>
<dbReference type="RefSeq" id="WP_074785130.1">
    <property type="nucleotide sequence ID" value="NZ_FOBO01000003.1"/>
</dbReference>
<evidence type="ECO:0000256" key="6">
    <source>
        <dbReference type="SAM" id="Phobius"/>
    </source>
</evidence>
<comment type="subcellular location">
    <subcellularLocation>
        <location evidence="1">Membrane</location>
        <topology evidence="1">Multi-pass membrane protein</topology>
    </subcellularLocation>
</comment>
<feature type="transmembrane region" description="Helical" evidence="6">
    <location>
        <begin position="148"/>
        <end position="171"/>
    </location>
</feature>
<proteinExistence type="inferred from homology"/>
<name>A0A1H7WYG0_9RHOB</name>
<evidence type="ECO:0000256" key="4">
    <source>
        <dbReference type="ARBA" id="ARBA00022989"/>
    </source>
</evidence>
<feature type="transmembrane region" description="Helical" evidence="6">
    <location>
        <begin position="62"/>
        <end position="85"/>
    </location>
</feature>
<feature type="transmembrane region" description="Helical" evidence="6">
    <location>
        <begin position="91"/>
        <end position="111"/>
    </location>
</feature>
<reference evidence="7 8" key="1">
    <citation type="submission" date="2016-10" db="EMBL/GenBank/DDBJ databases">
        <authorList>
            <person name="de Groot N.N."/>
        </authorList>
    </citation>
    <scope>NUCLEOTIDE SEQUENCE [LARGE SCALE GENOMIC DNA]</scope>
    <source>
        <strain evidence="7 8">DSM 11457</strain>
    </source>
</reference>
<keyword evidence="4 6" id="KW-1133">Transmembrane helix</keyword>
<feature type="transmembrane region" description="Helical" evidence="6">
    <location>
        <begin position="28"/>
        <end position="50"/>
    </location>
</feature>